<dbReference type="Proteomes" id="UP001158049">
    <property type="component" value="Unassembled WGS sequence"/>
</dbReference>
<organism evidence="4 5">
    <name type="scientific">Noviherbaspirillum suwonense</name>
    <dbReference type="NCBI Taxonomy" id="1224511"/>
    <lineage>
        <taxon>Bacteria</taxon>
        <taxon>Pseudomonadati</taxon>
        <taxon>Pseudomonadota</taxon>
        <taxon>Betaproteobacteria</taxon>
        <taxon>Burkholderiales</taxon>
        <taxon>Oxalobacteraceae</taxon>
        <taxon>Noviherbaspirillum</taxon>
    </lineage>
</organism>
<dbReference type="InterPro" id="IPR010131">
    <property type="entry name" value="MdtP/NodT-like"/>
</dbReference>
<keyword evidence="5" id="KW-1185">Reference proteome</keyword>
<dbReference type="Gene3D" id="2.20.200.10">
    <property type="entry name" value="Outer membrane efflux proteins (OEP)"/>
    <property type="match status" value="1"/>
</dbReference>
<evidence type="ECO:0000313" key="5">
    <source>
        <dbReference type="Proteomes" id="UP001158049"/>
    </source>
</evidence>
<dbReference type="NCBIfam" id="TIGR01845">
    <property type="entry name" value="outer_NodT"/>
    <property type="match status" value="1"/>
</dbReference>
<gene>
    <name evidence="4" type="ORF">SAMN06295970_13123</name>
</gene>
<keyword evidence="2" id="KW-0564">Palmitate</keyword>
<evidence type="ECO:0000256" key="3">
    <source>
        <dbReference type="SAM" id="MobiDB-lite"/>
    </source>
</evidence>
<keyword evidence="2" id="KW-0472">Membrane</keyword>
<evidence type="ECO:0000313" key="4">
    <source>
        <dbReference type="EMBL" id="SMP79417.1"/>
    </source>
</evidence>
<keyword evidence="2" id="KW-1134">Transmembrane beta strand</keyword>
<feature type="compositionally biased region" description="Pro residues" evidence="3">
    <location>
        <begin position="487"/>
        <end position="496"/>
    </location>
</feature>
<dbReference type="Gene3D" id="1.20.1600.10">
    <property type="entry name" value="Outer membrane efflux proteins (OEP)"/>
    <property type="match status" value="1"/>
</dbReference>
<dbReference type="PROSITE" id="PS51257">
    <property type="entry name" value="PROKAR_LIPOPROTEIN"/>
    <property type="match status" value="1"/>
</dbReference>
<protein>
    <submittedName>
        <fullName evidence="4">Efflux transporter, outer membrane factor (OMF) lipoprotein, NodT family</fullName>
    </submittedName>
</protein>
<comment type="caution">
    <text evidence="4">The sequence shown here is derived from an EMBL/GenBank/DDBJ whole genome shotgun (WGS) entry which is preliminary data.</text>
</comment>
<keyword evidence="2" id="KW-0812">Transmembrane</keyword>
<dbReference type="EMBL" id="FXUL01000031">
    <property type="protein sequence ID" value="SMP79417.1"/>
    <property type="molecule type" value="Genomic_DNA"/>
</dbReference>
<keyword evidence="2 4" id="KW-0449">Lipoprotein</keyword>
<dbReference type="Pfam" id="PF02321">
    <property type="entry name" value="OEP"/>
    <property type="match status" value="2"/>
</dbReference>
<feature type="chain" id="PRO_5044967564" evidence="2">
    <location>
        <begin position="26"/>
        <end position="496"/>
    </location>
</feature>
<reference evidence="4 5" key="1">
    <citation type="submission" date="2017-05" db="EMBL/GenBank/DDBJ databases">
        <authorList>
            <person name="Varghese N."/>
            <person name="Submissions S."/>
        </authorList>
    </citation>
    <scope>NUCLEOTIDE SEQUENCE [LARGE SCALE GENOMIC DNA]</scope>
    <source>
        <strain evidence="4 5">DSM 26001</strain>
    </source>
</reference>
<proteinExistence type="inferred from homology"/>
<dbReference type="SUPFAM" id="SSF56954">
    <property type="entry name" value="Outer membrane efflux proteins (OEP)"/>
    <property type="match status" value="1"/>
</dbReference>
<feature type="region of interest" description="Disordered" evidence="3">
    <location>
        <begin position="477"/>
        <end position="496"/>
    </location>
</feature>
<keyword evidence="2" id="KW-0732">Signal</keyword>
<comment type="similarity">
    <text evidence="1 2">Belongs to the outer membrane factor (OMF) (TC 1.B.17) family.</text>
</comment>
<dbReference type="PANTHER" id="PTHR30203">
    <property type="entry name" value="OUTER MEMBRANE CATION EFFLUX PROTEIN"/>
    <property type="match status" value="1"/>
</dbReference>
<evidence type="ECO:0000256" key="1">
    <source>
        <dbReference type="ARBA" id="ARBA00007613"/>
    </source>
</evidence>
<feature type="signal peptide" evidence="2">
    <location>
        <begin position="1"/>
        <end position="25"/>
    </location>
</feature>
<dbReference type="InterPro" id="IPR003423">
    <property type="entry name" value="OMP_efflux"/>
</dbReference>
<accession>A0ABY1QSX9</accession>
<comment type="subcellular location">
    <subcellularLocation>
        <location evidence="2">Cell membrane</location>
        <topology evidence="2">Lipid-anchor</topology>
    </subcellularLocation>
</comment>
<evidence type="ECO:0000256" key="2">
    <source>
        <dbReference type="RuleBase" id="RU362097"/>
    </source>
</evidence>
<dbReference type="PANTHER" id="PTHR30203:SF33">
    <property type="entry name" value="BLR4455 PROTEIN"/>
    <property type="match status" value="1"/>
</dbReference>
<sequence length="496" mass="52211">MRGMRPRAGLALSLTLMLLAGCATGPEYRRPELPMPASWATEAPWREGRPDDAAAKGRWWLRYGDPALDALQARALENSPTLALAGARLSQAQSTLEAALAGRYPQLGLNLRGVRQRISANRPLTNYNSPNFATVQNDALASLSVNYETDLFGRVQSSIAVAAAAAEQSGADLENVRLLLGADLATAYFNLRAVDTELDVVAQSVALQRRALELATSRHDLGAVSGLDVAQQQALLDNTLTQVDLLKRQRGQFEHALGTLTGTGAPVFALAPRPPDAPVPQVPSVPVGVPSDLLERRPDVAAAERAMAAANAQVGIANAAFYPSISLGVTLGAESRALGALLDAPSLLWSLGASLAQPLFDAGRIRANLAGAQAGYDATVANYRRVVLTAMQEVEDGITGMASLERAYAQALRASDSAARVLDLATARYEGGVASYLDLISAQQSLLNAQRQQAQLLGQRLLVSVFLVKALGGDLRPPGSDMQAAQPAPPVRPAGS</sequence>
<name>A0ABY1QSX9_9BURK</name>